<evidence type="ECO:0000313" key="1">
    <source>
        <dbReference type="EMBL" id="SMC32421.1"/>
    </source>
</evidence>
<dbReference type="InterPro" id="IPR010982">
    <property type="entry name" value="Lambda_DNA-bd_dom_sf"/>
</dbReference>
<dbReference type="STRING" id="937218.SAMN06297251_10130"/>
<sequence>MIDRTKFRFARVRPAPVGTGGEGVNWGMRARPASVETLLETLSVALGDEIRRRGMTYADVARRLRWTRQRTHDLRAFVDGDTRALGVEAAMRVSQTLGVPVVLSVGRPPLPDRRVAA</sequence>
<dbReference type="EMBL" id="FWXR01000001">
    <property type="protein sequence ID" value="SMC32421.1"/>
    <property type="molecule type" value="Genomic_DNA"/>
</dbReference>
<name>A0A1W1Y9B0_9HYPH</name>
<reference evidence="1 2" key="1">
    <citation type="submission" date="2017-04" db="EMBL/GenBank/DDBJ databases">
        <authorList>
            <person name="Afonso C.L."/>
            <person name="Miller P.J."/>
            <person name="Scott M.A."/>
            <person name="Spackman E."/>
            <person name="Goraichik I."/>
            <person name="Dimitrov K.M."/>
            <person name="Suarez D.L."/>
            <person name="Swayne D.E."/>
        </authorList>
    </citation>
    <scope>NUCLEOTIDE SEQUENCE [LARGE SCALE GENOMIC DNA]</scope>
    <source>
        <strain evidence="1 2">CGMCC 1.10972</strain>
    </source>
</reference>
<dbReference type="Proteomes" id="UP000192656">
    <property type="component" value="Unassembled WGS sequence"/>
</dbReference>
<organism evidence="1 2">
    <name type="scientific">Fulvimarina manganoxydans</name>
    <dbReference type="NCBI Taxonomy" id="937218"/>
    <lineage>
        <taxon>Bacteria</taxon>
        <taxon>Pseudomonadati</taxon>
        <taxon>Pseudomonadota</taxon>
        <taxon>Alphaproteobacteria</taxon>
        <taxon>Hyphomicrobiales</taxon>
        <taxon>Aurantimonadaceae</taxon>
        <taxon>Fulvimarina</taxon>
    </lineage>
</organism>
<dbReference type="AlphaFoldDB" id="A0A1W1Y9B0"/>
<dbReference type="SUPFAM" id="SSF47413">
    <property type="entry name" value="lambda repressor-like DNA-binding domains"/>
    <property type="match status" value="1"/>
</dbReference>
<keyword evidence="2" id="KW-1185">Reference proteome</keyword>
<accession>A0A1W1Y9B0</accession>
<proteinExistence type="predicted"/>
<protein>
    <recommendedName>
        <fullName evidence="3">Helix-turn-helix domain-containing protein</fullName>
    </recommendedName>
</protein>
<gene>
    <name evidence="1" type="ORF">SAMN06297251_10130</name>
</gene>
<dbReference type="GO" id="GO:0003677">
    <property type="term" value="F:DNA binding"/>
    <property type="evidence" value="ECO:0007669"/>
    <property type="project" value="InterPro"/>
</dbReference>
<evidence type="ECO:0000313" key="2">
    <source>
        <dbReference type="Proteomes" id="UP000192656"/>
    </source>
</evidence>
<evidence type="ECO:0008006" key="3">
    <source>
        <dbReference type="Google" id="ProtNLM"/>
    </source>
</evidence>